<comment type="similarity">
    <text evidence="3">Belongs to the trans-sulfuration enzymes family. MetZ subfamily.</text>
</comment>
<comment type="pathway">
    <text evidence="3">Amino-acid biosynthesis; L-methionine biosynthesis via de novo pathway; L-homocysteine from O-succinyl-L-homoserine: step 1/1.</text>
</comment>
<gene>
    <name evidence="3" type="primary">metZ</name>
    <name evidence="6" type="ORF">SAMN04488059_103103</name>
</gene>
<dbReference type="InterPro" id="IPR015421">
    <property type="entry name" value="PyrdxlP-dep_Trfase_major"/>
</dbReference>
<dbReference type="Proteomes" id="UP000182258">
    <property type="component" value="Unassembled WGS sequence"/>
</dbReference>
<dbReference type="GO" id="GO:0071266">
    <property type="term" value="P:'de novo' L-methionine biosynthetic process"/>
    <property type="evidence" value="ECO:0007669"/>
    <property type="project" value="UniProtKB-UniRule"/>
</dbReference>
<dbReference type="InterPro" id="IPR000277">
    <property type="entry name" value="Cys/Met-Metab_PyrdxlP-dep_enz"/>
</dbReference>
<evidence type="ECO:0000256" key="5">
    <source>
        <dbReference type="RuleBase" id="RU362118"/>
    </source>
</evidence>
<dbReference type="EC" id="2.5.1.-" evidence="3"/>
<dbReference type="SUPFAM" id="SSF53383">
    <property type="entry name" value="PLP-dependent transferases"/>
    <property type="match status" value="1"/>
</dbReference>
<dbReference type="InterPro" id="IPR015422">
    <property type="entry name" value="PyrdxlP-dep_Trfase_small"/>
</dbReference>
<evidence type="ECO:0000256" key="3">
    <source>
        <dbReference type="HAMAP-Rule" id="MF_02056"/>
    </source>
</evidence>
<evidence type="ECO:0000256" key="1">
    <source>
        <dbReference type="ARBA" id="ARBA00001933"/>
    </source>
</evidence>
<dbReference type="UniPathway" id="UPA00051">
    <property type="reaction ID" value="UER00449"/>
</dbReference>
<comment type="subunit">
    <text evidence="3">Homotetramer.</text>
</comment>
<dbReference type="GO" id="GO:0019346">
    <property type="term" value="P:transsulfuration"/>
    <property type="evidence" value="ECO:0007669"/>
    <property type="project" value="InterPro"/>
</dbReference>
<dbReference type="InterPro" id="IPR015424">
    <property type="entry name" value="PyrdxlP-dep_Trfase"/>
</dbReference>
<reference evidence="6 7" key="1">
    <citation type="submission" date="2016-10" db="EMBL/GenBank/DDBJ databases">
        <authorList>
            <person name="de Groot N.N."/>
        </authorList>
    </citation>
    <scope>NUCLEOTIDE SEQUENCE [LARGE SCALE GENOMIC DNA]</scope>
    <source>
        <strain evidence="6 7">CGMCC 1.10210</strain>
    </source>
</reference>
<dbReference type="Pfam" id="PF01053">
    <property type="entry name" value="Cys_Met_Meta_PP"/>
    <property type="match status" value="1"/>
</dbReference>
<comment type="function">
    <text evidence="3">Catalyzes the formation of L-homocysteine from O-succinyl-L-homoserine (OSHS) and hydrogen sulfide.</text>
</comment>
<dbReference type="FunFam" id="3.40.640.10:FF:000046">
    <property type="entry name" value="Cystathionine gamma-lyase"/>
    <property type="match status" value="1"/>
</dbReference>
<sequence length="424" mass="45893">MLKTVMEPAATRVPVFCLKALLMSRDNNPLLDPTKLGAATQMVHGGGKRSPFNETSEAIFLNSGYSYPSSEHAEELFQGKIPGAHNYSRFANPTVDMFQERMALIEGAEAGRAFASGMAAVTNAIMSQVRAGDHIVAAKALFGGCRYVVEDYAPRFGVESTLVDGRDPQNFARAMRPNTKVVFIETPTNPTLELVDIKAVAEIAHAHGAKLIVDNVFSTALYQKPLQLGADLVVYSATKHVDGQGRVLGGIVLGSKALIEGEVHTFLRQTGATLSAFNAWVLLKGLETYELRIRQMTDSAEKVAEALASHSKVSRIIYPHHPSHPQYELAKRQMTRGSTLLAIELKGSQEAAFTLSDSLAVILISNNLGDAKSLITHPRTTTHARLTEEARLETGVTPGLLRLSVGLESSDDLIADLMFGLDQV</sequence>
<dbReference type="GO" id="GO:0016846">
    <property type="term" value="F:carbon-sulfur lyase activity"/>
    <property type="evidence" value="ECO:0007669"/>
    <property type="project" value="TreeGrafter"/>
</dbReference>
<keyword evidence="2 3" id="KW-0663">Pyridoxal phosphate</keyword>
<dbReference type="AlphaFoldDB" id="A0A1I1HHC5"/>
<evidence type="ECO:0000313" key="6">
    <source>
        <dbReference type="EMBL" id="SFC23549.1"/>
    </source>
</evidence>
<dbReference type="CDD" id="cd00614">
    <property type="entry name" value="CGS_like"/>
    <property type="match status" value="1"/>
</dbReference>
<dbReference type="GO" id="GO:0016765">
    <property type="term" value="F:transferase activity, transferring alkyl or aryl (other than methyl) groups"/>
    <property type="evidence" value="ECO:0007669"/>
    <property type="project" value="UniProtKB-UniRule"/>
</dbReference>
<organism evidence="6 7">
    <name type="scientific">Devosia psychrophila</name>
    <dbReference type="NCBI Taxonomy" id="728005"/>
    <lineage>
        <taxon>Bacteria</taxon>
        <taxon>Pseudomonadati</taxon>
        <taxon>Pseudomonadota</taxon>
        <taxon>Alphaproteobacteria</taxon>
        <taxon>Hyphomicrobiales</taxon>
        <taxon>Devosiaceae</taxon>
        <taxon>Devosia</taxon>
    </lineage>
</organism>
<accession>A0A1I1HHC5</accession>
<name>A0A1I1HHC5_9HYPH</name>
<dbReference type="GO" id="GO:0030170">
    <property type="term" value="F:pyridoxal phosphate binding"/>
    <property type="evidence" value="ECO:0007669"/>
    <property type="project" value="UniProtKB-UniRule"/>
</dbReference>
<keyword evidence="3" id="KW-0808">Transferase</keyword>
<feature type="modified residue" description="N6-(pyridoxal phosphate)lysine" evidence="3 4">
    <location>
        <position position="239"/>
    </location>
</feature>
<dbReference type="PIRSF" id="PIRSF001434">
    <property type="entry name" value="CGS"/>
    <property type="match status" value="1"/>
</dbReference>
<dbReference type="EMBL" id="FOMB01000003">
    <property type="protein sequence ID" value="SFC23549.1"/>
    <property type="molecule type" value="Genomic_DNA"/>
</dbReference>
<keyword evidence="3" id="KW-0486">Methionine biosynthesis</keyword>
<comment type="cofactor">
    <cofactor evidence="1 3 5">
        <name>pyridoxal 5'-phosphate</name>
        <dbReference type="ChEBI" id="CHEBI:597326"/>
    </cofactor>
</comment>
<dbReference type="PANTHER" id="PTHR11808:SF80">
    <property type="entry name" value="CYSTATHIONINE GAMMA-LYASE"/>
    <property type="match status" value="1"/>
</dbReference>
<dbReference type="GO" id="GO:0071268">
    <property type="term" value="P:homocysteine biosynthetic process"/>
    <property type="evidence" value="ECO:0007669"/>
    <property type="project" value="InterPro"/>
</dbReference>
<dbReference type="InterPro" id="IPR006234">
    <property type="entry name" value="O-succ-hSer_sulfhydrylase"/>
</dbReference>
<dbReference type="Gene3D" id="3.90.1150.10">
    <property type="entry name" value="Aspartate Aminotransferase, domain 1"/>
    <property type="match status" value="1"/>
</dbReference>
<dbReference type="Gene3D" id="3.40.640.10">
    <property type="entry name" value="Type I PLP-dependent aspartate aminotransferase-like (Major domain)"/>
    <property type="match status" value="1"/>
</dbReference>
<comment type="catalytic activity">
    <reaction evidence="3">
        <text>O-succinyl-L-homoserine + hydrogen sulfide = L-homocysteine + succinate</text>
        <dbReference type="Rhea" id="RHEA:27826"/>
        <dbReference type="ChEBI" id="CHEBI:29919"/>
        <dbReference type="ChEBI" id="CHEBI:30031"/>
        <dbReference type="ChEBI" id="CHEBI:57661"/>
        <dbReference type="ChEBI" id="CHEBI:58199"/>
    </reaction>
</comment>
<evidence type="ECO:0000256" key="4">
    <source>
        <dbReference type="PIRSR" id="PIRSR001434-2"/>
    </source>
</evidence>
<proteinExistence type="inferred from homology"/>
<dbReference type="GO" id="GO:0005737">
    <property type="term" value="C:cytoplasm"/>
    <property type="evidence" value="ECO:0007669"/>
    <property type="project" value="TreeGrafter"/>
</dbReference>
<keyword evidence="3" id="KW-0028">Amino-acid biosynthesis</keyword>
<dbReference type="STRING" id="728005.SAMN04488059_103103"/>
<evidence type="ECO:0000313" key="7">
    <source>
        <dbReference type="Proteomes" id="UP000182258"/>
    </source>
</evidence>
<dbReference type="PANTHER" id="PTHR11808">
    <property type="entry name" value="TRANS-SULFURATION ENZYME FAMILY MEMBER"/>
    <property type="match status" value="1"/>
</dbReference>
<protein>
    <recommendedName>
        <fullName evidence="3">O-succinylhomoserine sulfhydrylase</fullName>
        <shortName evidence="3">OSH sulfhydrylase</shortName>
        <shortName evidence="3">OSHS sulfhydrylase</shortName>
        <ecNumber evidence="3">2.5.1.-</ecNumber>
    </recommendedName>
</protein>
<dbReference type="NCBIfam" id="TIGR01325">
    <property type="entry name" value="O_suc_HS_sulf"/>
    <property type="match status" value="1"/>
</dbReference>
<evidence type="ECO:0000256" key="2">
    <source>
        <dbReference type="ARBA" id="ARBA00022898"/>
    </source>
</evidence>
<dbReference type="HAMAP" id="MF_02056">
    <property type="entry name" value="MetZ"/>
    <property type="match status" value="1"/>
</dbReference>